<dbReference type="Proteomes" id="UP001434737">
    <property type="component" value="Chromosome"/>
</dbReference>
<gene>
    <name evidence="1" type="ORF">V3I05_06610</name>
</gene>
<organism evidence="1 2">
    <name type="scientific">Helicobacter mastomyrinus</name>
    <dbReference type="NCBI Taxonomy" id="287948"/>
    <lineage>
        <taxon>Bacteria</taxon>
        <taxon>Pseudomonadati</taxon>
        <taxon>Campylobacterota</taxon>
        <taxon>Epsilonproteobacteria</taxon>
        <taxon>Campylobacterales</taxon>
        <taxon>Helicobacteraceae</taxon>
        <taxon>Helicobacter</taxon>
    </lineage>
</organism>
<accession>A0ABZ3F3R8</accession>
<reference evidence="1 2" key="1">
    <citation type="submission" date="2024-02" db="EMBL/GenBank/DDBJ databases">
        <title>Genome and pathogenicity analysis of Helicobacter mastomyrinus isolated from mice.</title>
        <authorList>
            <person name="Zhu L."/>
        </authorList>
    </citation>
    <scope>NUCLEOTIDE SEQUENCE [LARGE SCALE GENOMIC DNA]</scope>
    <source>
        <strain evidence="1 2">Hm-17</strain>
    </source>
</reference>
<sequence>MKCFVLLVLFGIFLNAEECLDYDDKSSASYLRSKRFSEAMIYAKTTMVKTMKNYGFGVCLEYYDLDSKRKEREMDSLRDNLRLIEKRDWLHDKRCIITNNGEKMKEEVENYIVDYKKKSIEAIKSVLTEERLKEILESPPLLQKCLSLYDSKEYQAEVERIVKKYCKDCK</sequence>
<evidence type="ECO:0000313" key="1">
    <source>
        <dbReference type="EMBL" id="XAM17355.1"/>
    </source>
</evidence>
<protein>
    <submittedName>
        <fullName evidence="1">Uncharacterized protein</fullName>
    </submittedName>
</protein>
<evidence type="ECO:0000313" key="2">
    <source>
        <dbReference type="Proteomes" id="UP001434737"/>
    </source>
</evidence>
<proteinExistence type="predicted"/>
<dbReference type="RefSeq" id="WP_343353029.1">
    <property type="nucleotide sequence ID" value="NZ_CP145316.1"/>
</dbReference>
<name>A0ABZ3F3R8_9HELI</name>
<keyword evidence="2" id="KW-1185">Reference proteome</keyword>
<dbReference type="EMBL" id="CP145316">
    <property type="protein sequence ID" value="XAM17355.1"/>
    <property type="molecule type" value="Genomic_DNA"/>
</dbReference>